<evidence type="ECO:0000256" key="9">
    <source>
        <dbReference type="ARBA" id="ARBA00022723"/>
    </source>
</evidence>
<evidence type="ECO:0000256" key="5">
    <source>
        <dbReference type="ARBA" id="ARBA00004635"/>
    </source>
</evidence>
<dbReference type="PROSITE" id="PS00018">
    <property type="entry name" value="EF_HAND_1"/>
    <property type="match status" value="1"/>
</dbReference>
<dbReference type="GO" id="GO:0004860">
    <property type="term" value="F:protein kinase inhibitor activity"/>
    <property type="evidence" value="ECO:0007669"/>
    <property type="project" value="UniProtKB-KW"/>
</dbReference>
<comment type="similarity">
    <text evidence="17">Belongs to the calcineurin regulatory subunit family. CHP subfamily.</text>
</comment>
<dbReference type="GO" id="GO:0005509">
    <property type="term" value="F:calcium ion binding"/>
    <property type="evidence" value="ECO:0007669"/>
    <property type="project" value="InterPro"/>
</dbReference>
<keyword evidence="6" id="KW-1003">Cell membrane</keyword>
<keyword evidence="12" id="KW-0649">Protein kinase inhibitor</keyword>
<evidence type="ECO:0000256" key="15">
    <source>
        <dbReference type="ARBA" id="ARBA00023273"/>
    </source>
</evidence>
<evidence type="ECO:0000259" key="20">
    <source>
        <dbReference type="PROSITE" id="PS50222"/>
    </source>
</evidence>
<name>A0A315VTM2_GAMAF</name>
<evidence type="ECO:0000256" key="12">
    <source>
        <dbReference type="ARBA" id="ARBA00023013"/>
    </source>
</evidence>
<evidence type="ECO:0000256" key="11">
    <source>
        <dbReference type="ARBA" id="ARBA00022837"/>
    </source>
</evidence>
<dbReference type="GO" id="GO:0030154">
    <property type="term" value="P:cell differentiation"/>
    <property type="evidence" value="ECO:0007669"/>
    <property type="project" value="UniProtKB-KW"/>
</dbReference>
<protein>
    <recommendedName>
        <fullName evidence="18">Calcineurin B homologous protein 3</fullName>
    </recommendedName>
    <alternativeName>
        <fullName evidence="19">Tescalcin</fullName>
    </alternativeName>
</protein>
<keyword evidence="9" id="KW-0479">Metal-binding</keyword>
<keyword evidence="15" id="KW-0966">Cell projection</keyword>
<dbReference type="PROSITE" id="PS50222">
    <property type="entry name" value="EF_HAND_2"/>
    <property type="match status" value="1"/>
</dbReference>
<evidence type="ECO:0000256" key="16">
    <source>
        <dbReference type="ARBA" id="ARBA00023288"/>
    </source>
</evidence>
<evidence type="ECO:0000256" key="19">
    <source>
        <dbReference type="ARBA" id="ARBA00042981"/>
    </source>
</evidence>
<dbReference type="Proteomes" id="UP000250572">
    <property type="component" value="Unassembled WGS sequence"/>
</dbReference>
<dbReference type="SUPFAM" id="SSF47473">
    <property type="entry name" value="EF-hand"/>
    <property type="match status" value="1"/>
</dbReference>
<evidence type="ECO:0000256" key="1">
    <source>
        <dbReference type="ARBA" id="ARBA00004123"/>
    </source>
</evidence>
<evidence type="ECO:0000256" key="3">
    <source>
        <dbReference type="ARBA" id="ARBA00004510"/>
    </source>
</evidence>
<keyword evidence="11" id="KW-0106">Calcium</keyword>
<proteinExistence type="inferred from homology"/>
<dbReference type="InterPro" id="IPR018247">
    <property type="entry name" value="EF_Hand_1_Ca_BS"/>
</dbReference>
<keyword evidence="7" id="KW-0963">Cytoplasm</keyword>
<evidence type="ECO:0000256" key="7">
    <source>
        <dbReference type="ARBA" id="ARBA00022490"/>
    </source>
</evidence>
<accession>A0A315VTM2</accession>
<comment type="subcellular location">
    <subcellularLocation>
        <location evidence="3">Cell projection</location>
        <location evidence="3">Lamellipodium</location>
    </subcellularLocation>
    <subcellularLocation>
        <location evidence="4">Cell projection</location>
        <location evidence="4">Ruffle membrane</location>
    </subcellularLocation>
    <subcellularLocation>
        <location evidence="2">Cytoplasm</location>
    </subcellularLocation>
    <subcellularLocation>
        <location evidence="5">Membrane</location>
        <topology evidence="5">Lipid-anchor</topology>
    </subcellularLocation>
    <subcellularLocation>
        <location evidence="1">Nucleus</location>
    </subcellularLocation>
</comment>
<evidence type="ECO:0000256" key="14">
    <source>
        <dbReference type="ARBA" id="ARBA00023242"/>
    </source>
</evidence>
<keyword evidence="22" id="KW-1185">Reference proteome</keyword>
<evidence type="ECO:0000256" key="13">
    <source>
        <dbReference type="ARBA" id="ARBA00023136"/>
    </source>
</evidence>
<dbReference type="InterPro" id="IPR052490">
    <property type="entry name" value="CHP3"/>
</dbReference>
<dbReference type="GO" id="GO:0005737">
    <property type="term" value="C:cytoplasm"/>
    <property type="evidence" value="ECO:0007669"/>
    <property type="project" value="UniProtKB-SubCell"/>
</dbReference>
<comment type="caution">
    <text evidence="21">The sequence shown here is derived from an EMBL/GenBank/DDBJ whole genome shotgun (WGS) entry which is preliminary data.</text>
</comment>
<dbReference type="PANTHER" id="PTHR46823">
    <property type="entry name" value="CALCINEURIN B HOMOLOGOUS PROTEIN 3"/>
    <property type="match status" value="1"/>
</dbReference>
<dbReference type="GO" id="GO:0032587">
    <property type="term" value="C:ruffle membrane"/>
    <property type="evidence" value="ECO:0007669"/>
    <property type="project" value="UniProtKB-SubCell"/>
</dbReference>
<keyword evidence="16" id="KW-0449">Lipoprotein</keyword>
<keyword evidence="13" id="KW-0472">Membrane</keyword>
<evidence type="ECO:0000256" key="17">
    <source>
        <dbReference type="ARBA" id="ARBA00038164"/>
    </source>
</evidence>
<keyword evidence="14" id="KW-0539">Nucleus</keyword>
<evidence type="ECO:0000256" key="10">
    <source>
        <dbReference type="ARBA" id="ARBA00022782"/>
    </source>
</evidence>
<evidence type="ECO:0000256" key="6">
    <source>
        <dbReference type="ARBA" id="ARBA00022475"/>
    </source>
</evidence>
<dbReference type="AlphaFoldDB" id="A0A315VTM2"/>
<feature type="domain" description="EF-hand" evidence="20">
    <location>
        <begin position="176"/>
        <end position="203"/>
    </location>
</feature>
<dbReference type="InterPro" id="IPR011992">
    <property type="entry name" value="EF-hand-dom_pair"/>
</dbReference>
<evidence type="ECO:0000313" key="22">
    <source>
        <dbReference type="Proteomes" id="UP000250572"/>
    </source>
</evidence>
<evidence type="ECO:0000256" key="2">
    <source>
        <dbReference type="ARBA" id="ARBA00004496"/>
    </source>
</evidence>
<gene>
    <name evidence="21" type="ORF">CCH79_00000887</name>
</gene>
<sequence length="276" mass="31383">MIPVDVLGCVVPLITSQVREAARGEREPLATMGALKSTPDPIEYSDLSEKTGFSLKQIRILHKRFRQLSDGDDVLRREHFRCISSLRYNPISVEIIEAFFNRRNFSPSLQGIADEIGFEEFLAVMSHFRPPTAKITDEQRKNIRREKLQCAFCLQGISNQCLPVTGIKVAFFSAVIFNMHDSDGDGLITLEDYRHLVEELLSRSGALGKETAKAIANAAMFEVARTVGHTDPNEFYEGITFEHFLKLLSNFEIESRMNTLLLRVLMFLDMFVRSFL</sequence>
<dbReference type="Gene3D" id="1.10.238.10">
    <property type="entry name" value="EF-hand"/>
    <property type="match status" value="1"/>
</dbReference>
<dbReference type="InterPro" id="IPR002048">
    <property type="entry name" value="EF_hand_dom"/>
</dbReference>
<dbReference type="GO" id="GO:0005634">
    <property type="term" value="C:nucleus"/>
    <property type="evidence" value="ECO:0007669"/>
    <property type="project" value="UniProtKB-SubCell"/>
</dbReference>
<evidence type="ECO:0000256" key="18">
    <source>
        <dbReference type="ARBA" id="ARBA00041032"/>
    </source>
</evidence>
<evidence type="ECO:0000313" key="21">
    <source>
        <dbReference type="EMBL" id="PWA26631.1"/>
    </source>
</evidence>
<reference evidence="21 22" key="1">
    <citation type="journal article" date="2018" name="G3 (Bethesda)">
        <title>A High-Quality Reference Genome for the Invasive Mosquitofish Gambusia affinis Using a Chicago Library.</title>
        <authorList>
            <person name="Hoffberg S.L."/>
            <person name="Troendle N.J."/>
            <person name="Glenn T.C."/>
            <person name="Mahmud O."/>
            <person name="Louha S."/>
            <person name="Chalopin D."/>
            <person name="Bennetzen J.L."/>
            <person name="Mauricio R."/>
        </authorList>
    </citation>
    <scope>NUCLEOTIDE SEQUENCE [LARGE SCALE GENOMIC DNA]</scope>
    <source>
        <strain evidence="21">NE01/NJP1002.9</strain>
        <tissue evidence="21">Muscle</tissue>
    </source>
</reference>
<evidence type="ECO:0000256" key="8">
    <source>
        <dbReference type="ARBA" id="ARBA00022707"/>
    </source>
</evidence>
<organism evidence="21 22">
    <name type="scientific">Gambusia affinis</name>
    <name type="common">Western mosquitofish</name>
    <name type="synonym">Heterandria affinis</name>
    <dbReference type="NCBI Taxonomy" id="33528"/>
    <lineage>
        <taxon>Eukaryota</taxon>
        <taxon>Metazoa</taxon>
        <taxon>Chordata</taxon>
        <taxon>Craniata</taxon>
        <taxon>Vertebrata</taxon>
        <taxon>Euteleostomi</taxon>
        <taxon>Actinopterygii</taxon>
        <taxon>Neopterygii</taxon>
        <taxon>Teleostei</taxon>
        <taxon>Neoteleostei</taxon>
        <taxon>Acanthomorphata</taxon>
        <taxon>Ovalentaria</taxon>
        <taxon>Atherinomorphae</taxon>
        <taxon>Cyprinodontiformes</taxon>
        <taxon>Poeciliidae</taxon>
        <taxon>Poeciliinae</taxon>
        <taxon>Gambusia</taxon>
    </lineage>
</organism>
<keyword evidence="10" id="KW-0221">Differentiation</keyword>
<dbReference type="GO" id="GO:0030027">
    <property type="term" value="C:lamellipodium"/>
    <property type="evidence" value="ECO:0007669"/>
    <property type="project" value="UniProtKB-SubCell"/>
</dbReference>
<dbReference type="EMBL" id="NHOQ01001156">
    <property type="protein sequence ID" value="PWA26631.1"/>
    <property type="molecule type" value="Genomic_DNA"/>
</dbReference>
<dbReference type="STRING" id="33528.ENSGAFP00000013413"/>
<keyword evidence="8" id="KW-0519">Myristate</keyword>
<evidence type="ECO:0000256" key="4">
    <source>
        <dbReference type="ARBA" id="ARBA00004632"/>
    </source>
</evidence>